<dbReference type="Gene3D" id="3.40.30.10">
    <property type="entry name" value="Glutaredoxin"/>
    <property type="match status" value="1"/>
</dbReference>
<dbReference type="Proteomes" id="UP000323300">
    <property type="component" value="Unassembled WGS sequence"/>
</dbReference>
<organism evidence="1 2">
    <name type="scientific">Neomesorhizobium albiziae</name>
    <dbReference type="NCBI Taxonomy" id="335020"/>
    <lineage>
        <taxon>Bacteria</taxon>
        <taxon>Pseudomonadati</taxon>
        <taxon>Pseudomonadota</taxon>
        <taxon>Alphaproteobacteria</taxon>
        <taxon>Hyphomicrobiales</taxon>
        <taxon>Phyllobacteriaceae</taxon>
        <taxon>Neomesorhizobium</taxon>
    </lineage>
</organism>
<dbReference type="RefSeq" id="WP_149761083.1">
    <property type="nucleotide sequence ID" value="NZ_BSPE01000078.1"/>
</dbReference>
<dbReference type="SUPFAM" id="SSF52833">
    <property type="entry name" value="Thioredoxin-like"/>
    <property type="match status" value="1"/>
</dbReference>
<dbReference type="AlphaFoldDB" id="A0A1I4AXR8"/>
<evidence type="ECO:0000313" key="1">
    <source>
        <dbReference type="EMBL" id="SFK61234.1"/>
    </source>
</evidence>
<dbReference type="InterPro" id="IPR036249">
    <property type="entry name" value="Thioredoxin-like_sf"/>
</dbReference>
<evidence type="ECO:0000313" key="2">
    <source>
        <dbReference type="Proteomes" id="UP000323300"/>
    </source>
</evidence>
<reference evidence="1 2" key="1">
    <citation type="submission" date="2016-10" db="EMBL/GenBank/DDBJ databases">
        <authorList>
            <person name="Varghese N."/>
            <person name="Submissions S."/>
        </authorList>
    </citation>
    <scope>NUCLEOTIDE SEQUENCE [LARGE SCALE GENOMIC DNA]</scope>
    <source>
        <strain evidence="1 2">DSM 21822</strain>
    </source>
</reference>
<sequence>MTHPNVVSRDEWVAAQKAHLVREKELTRFRDELSAERRALPWVKVDKRYVFDSIDGEKTLADLFEGRSQLIVQHFMFGPDWQEGCVGCSFQADHVDAARQHFEHRDVSFVAISRAPVDKIEAYKRRMDWHFNWVSSFDSDFNFDFHVSFRPEELARGEVYYNYRLIENSSSELPGVSTFYKDEAGDIFHVFSSFGRGDELLIGAYNYLDLTPKGRDETGPNGDLTDWVKHHDKYENKASARQEGAMDSCCAGAAQGR</sequence>
<proteinExistence type="predicted"/>
<dbReference type="EMBL" id="FOSL01000009">
    <property type="protein sequence ID" value="SFK61234.1"/>
    <property type="molecule type" value="Genomic_DNA"/>
</dbReference>
<dbReference type="OrthoDB" id="7331188at2"/>
<name>A0A1I4AXR8_9HYPH</name>
<keyword evidence="2" id="KW-1185">Reference proteome</keyword>
<dbReference type="InterPro" id="IPR010296">
    <property type="entry name" value="DUF899_thioredox"/>
</dbReference>
<gene>
    <name evidence="1" type="ORF">SAMN04488498_10940</name>
</gene>
<dbReference type="Pfam" id="PF05988">
    <property type="entry name" value="DUF899"/>
    <property type="match status" value="1"/>
</dbReference>
<accession>A0A1I4AXR8</accession>
<protein>
    <submittedName>
        <fullName evidence="1">Predicted dithiol-disulfide oxidoreductase, DUF899 family</fullName>
    </submittedName>
</protein>